<evidence type="ECO:0000313" key="2">
    <source>
        <dbReference type="EMBL" id="GJS69196.1"/>
    </source>
</evidence>
<organism evidence="2 3">
    <name type="scientific">Tanacetum coccineum</name>
    <dbReference type="NCBI Taxonomy" id="301880"/>
    <lineage>
        <taxon>Eukaryota</taxon>
        <taxon>Viridiplantae</taxon>
        <taxon>Streptophyta</taxon>
        <taxon>Embryophyta</taxon>
        <taxon>Tracheophyta</taxon>
        <taxon>Spermatophyta</taxon>
        <taxon>Magnoliopsida</taxon>
        <taxon>eudicotyledons</taxon>
        <taxon>Gunneridae</taxon>
        <taxon>Pentapetalae</taxon>
        <taxon>asterids</taxon>
        <taxon>campanulids</taxon>
        <taxon>Asterales</taxon>
        <taxon>Asteraceae</taxon>
        <taxon>Asteroideae</taxon>
        <taxon>Anthemideae</taxon>
        <taxon>Anthemidinae</taxon>
        <taxon>Tanacetum</taxon>
    </lineage>
</organism>
<reference evidence="2" key="1">
    <citation type="journal article" date="2022" name="Int. J. Mol. Sci.">
        <title>Draft Genome of Tanacetum Coccineum: Genomic Comparison of Closely Related Tanacetum-Family Plants.</title>
        <authorList>
            <person name="Yamashiro T."/>
            <person name="Shiraishi A."/>
            <person name="Nakayama K."/>
            <person name="Satake H."/>
        </authorList>
    </citation>
    <scope>NUCLEOTIDE SEQUENCE</scope>
</reference>
<proteinExistence type="predicted"/>
<keyword evidence="3" id="KW-1185">Reference proteome</keyword>
<feature type="compositionally biased region" description="Basic and acidic residues" evidence="1">
    <location>
        <begin position="233"/>
        <end position="261"/>
    </location>
</feature>
<feature type="compositionally biased region" description="Basic residues" evidence="1">
    <location>
        <begin position="120"/>
        <end position="130"/>
    </location>
</feature>
<feature type="compositionally biased region" description="Basic and acidic residues" evidence="1">
    <location>
        <begin position="180"/>
        <end position="200"/>
    </location>
</feature>
<name>A0ABQ4XWG2_9ASTR</name>
<feature type="compositionally biased region" description="Basic and acidic residues" evidence="1">
    <location>
        <begin position="150"/>
        <end position="166"/>
    </location>
</feature>
<evidence type="ECO:0008006" key="4">
    <source>
        <dbReference type="Google" id="ProtNLM"/>
    </source>
</evidence>
<protein>
    <recommendedName>
        <fullName evidence="4">Octapeptide-repeat protein T2</fullName>
    </recommendedName>
</protein>
<dbReference type="EMBL" id="BQNB010009845">
    <property type="protein sequence ID" value="GJS69196.1"/>
    <property type="molecule type" value="Genomic_DNA"/>
</dbReference>
<gene>
    <name evidence="2" type="ORF">Tco_0702037</name>
</gene>
<reference evidence="2" key="2">
    <citation type="submission" date="2022-01" db="EMBL/GenBank/DDBJ databases">
        <authorList>
            <person name="Yamashiro T."/>
            <person name="Shiraishi A."/>
            <person name="Satake H."/>
            <person name="Nakayama K."/>
        </authorList>
    </citation>
    <scope>NUCLEOTIDE SEQUENCE</scope>
</reference>
<accession>A0ABQ4XWG2</accession>
<sequence>MAIINGNGISVSVAEDNKENIAVGLALKHNVGLSVHWSREEQSLLEDFLVHWDEENGREVGRIGREREGKSGQREKGNEGGGEGEMEGTVAEARRGYRGKAEGAGRRIETEKTEREGGGRRRKKERKRVRGERESKGLSNLSRGRRQGRRKMESKGKKKRERDQEGRRRKGNETEGEAGEEAKGGGGGREEKGEEGQERRREKRRRGGEREESKSRGKRKKRGGGRRGGTGREVVRGKEGDGKEGDGRAGRQEGEERRQMADDEQEDTERGGQNEELGIDVDDDEDGWKNVFLFSHRSLRGHNLSMDAFAPEAEDARPICIRQPDALRSRELRGAEAALGRGNNHIASDTLMHCIYGMRGEAHASANACIGAFLRIMYLGLLKSTPDARLRQMHYPIASDTLMHCDHGMRGEAHASGTHQLMLA</sequence>
<comment type="caution">
    <text evidence="2">The sequence shown here is derived from an EMBL/GenBank/DDBJ whole genome shotgun (WGS) entry which is preliminary data.</text>
</comment>
<feature type="compositionally biased region" description="Basic and acidic residues" evidence="1">
    <location>
        <begin position="92"/>
        <end position="119"/>
    </location>
</feature>
<dbReference type="Proteomes" id="UP001151760">
    <property type="component" value="Unassembled WGS sequence"/>
</dbReference>
<evidence type="ECO:0000256" key="1">
    <source>
        <dbReference type="SAM" id="MobiDB-lite"/>
    </source>
</evidence>
<evidence type="ECO:0000313" key="3">
    <source>
        <dbReference type="Proteomes" id="UP001151760"/>
    </source>
</evidence>
<feature type="compositionally biased region" description="Basic residues" evidence="1">
    <location>
        <begin position="216"/>
        <end position="225"/>
    </location>
</feature>
<feature type="compositionally biased region" description="Basic and acidic residues" evidence="1">
    <location>
        <begin position="60"/>
        <end position="78"/>
    </location>
</feature>
<feature type="region of interest" description="Disordered" evidence="1">
    <location>
        <begin position="60"/>
        <end position="283"/>
    </location>
</feature>